<dbReference type="Gene3D" id="3.40.50.410">
    <property type="entry name" value="von Willebrand factor, type A domain"/>
    <property type="match status" value="1"/>
</dbReference>
<dbReference type="InterPro" id="IPR017802">
    <property type="entry name" value="VWFA-rel_acidobac-type"/>
</dbReference>
<dbReference type="SMART" id="SM00327">
    <property type="entry name" value="VWA"/>
    <property type="match status" value="1"/>
</dbReference>
<feature type="compositionally biased region" description="Polar residues" evidence="1">
    <location>
        <begin position="23"/>
        <end position="46"/>
    </location>
</feature>
<sequence>MRKLATVGLVAVGLLFTGRGLWAQQSSTPPNPARQSATHQSAQSEPPSEPAATLKVDVNLVNVFVTVTDEHGAPVGGLGKENFILEEDDREQKISVFDRESALPLSIALTIDTSLSTRHDLPLEQASAKRFVHTILRPVDALAVYDFSEVVHDDTRGFISDLKHIDESIDHIRVGAATALYDAIHVTSRALDRRKGRKIIVLITDGGDTISKVDYKEAVRSAEEAEALVYSIIIVPIENSAGREIGGEHALIQLSEDTGGKYYYATSMAQLDDAFRKISDELRTQYLLAYYPSQHTSFSEFRRIEVKVAGVPSADSYRVRHRAGYYTVKSEL</sequence>
<feature type="region of interest" description="Disordered" evidence="1">
    <location>
        <begin position="23"/>
        <end position="52"/>
    </location>
</feature>
<protein>
    <submittedName>
        <fullName evidence="3">von Willebrand factor, type A</fullName>
    </submittedName>
</protein>
<dbReference type="CDD" id="cd00198">
    <property type="entry name" value="vWFA"/>
    <property type="match status" value="1"/>
</dbReference>
<dbReference type="InterPro" id="IPR002035">
    <property type="entry name" value="VWF_A"/>
</dbReference>
<reference evidence="4" key="1">
    <citation type="submission" date="2018-02" db="EMBL/GenBank/DDBJ databases">
        <authorList>
            <person name="Hausmann B."/>
        </authorList>
    </citation>
    <scope>NUCLEOTIDE SEQUENCE [LARGE SCALE GENOMIC DNA]</scope>
    <source>
        <strain evidence="4">Peat soil MAG SbA1</strain>
    </source>
</reference>
<dbReference type="OrthoDB" id="110792at2"/>
<proteinExistence type="predicted"/>
<feature type="domain" description="VWFA" evidence="2">
    <location>
        <begin position="104"/>
        <end position="283"/>
    </location>
</feature>
<evidence type="ECO:0000259" key="2">
    <source>
        <dbReference type="SMART" id="SM00327"/>
    </source>
</evidence>
<name>A0A2U3KLF2_9BACT</name>
<dbReference type="Proteomes" id="UP000238701">
    <property type="component" value="Unassembled WGS sequence"/>
</dbReference>
<dbReference type="SUPFAM" id="SSF53300">
    <property type="entry name" value="vWA-like"/>
    <property type="match status" value="1"/>
</dbReference>
<dbReference type="AlphaFoldDB" id="A0A2U3KLF2"/>
<evidence type="ECO:0000313" key="3">
    <source>
        <dbReference type="EMBL" id="SPF40488.1"/>
    </source>
</evidence>
<accession>A0A2U3KLF2</accession>
<organism evidence="3 4">
    <name type="scientific">Candidatus Sulfotelmatobacter kueseliae</name>
    <dbReference type="NCBI Taxonomy" id="2042962"/>
    <lineage>
        <taxon>Bacteria</taxon>
        <taxon>Pseudomonadati</taxon>
        <taxon>Acidobacteriota</taxon>
        <taxon>Terriglobia</taxon>
        <taxon>Terriglobales</taxon>
        <taxon>Candidatus Korobacteraceae</taxon>
        <taxon>Candidatus Sulfotelmatobacter</taxon>
    </lineage>
</organism>
<dbReference type="NCBIfam" id="TIGR03436">
    <property type="entry name" value="acidobact_VWFA"/>
    <property type="match status" value="1"/>
</dbReference>
<dbReference type="Pfam" id="PF13519">
    <property type="entry name" value="VWA_2"/>
    <property type="match status" value="1"/>
</dbReference>
<evidence type="ECO:0000313" key="4">
    <source>
        <dbReference type="Proteomes" id="UP000238701"/>
    </source>
</evidence>
<dbReference type="EMBL" id="OMOD01000123">
    <property type="protein sequence ID" value="SPF40488.1"/>
    <property type="molecule type" value="Genomic_DNA"/>
</dbReference>
<dbReference type="InterPro" id="IPR036465">
    <property type="entry name" value="vWFA_dom_sf"/>
</dbReference>
<evidence type="ECO:0000256" key="1">
    <source>
        <dbReference type="SAM" id="MobiDB-lite"/>
    </source>
</evidence>
<gene>
    <name evidence="3" type="ORF">SBA1_300029</name>
</gene>